<keyword evidence="6 7" id="KW-0472">Membrane</keyword>
<sequence>MTLFLIAVVVFVVAYKTYGAYQKKIYELDDTRETPAQCMFDGMDYCPAHPAVLLGHHFSSIAGAGPIVGPIAASAMFGWLPAYIWVLVGSVFFGGVHDMGAVVASIRHRGLSIGEVVSQWIGKKGKRLFLCFTWLALTLVIAVFLELAAQTFAADPAVAFSGILYIFLAMIFGVAIYRYGVSLKVASVIMVPIILGAVFFGSYNPWVQSAFKMGIDTWRWILVVYIFAASVLPVWLLLQPRDYLASYLLYFSLFIGAVGMLFGSQFDVKLPAFTGFTNAGGEFLWPLLFVTVACGAISGFHALVGSGTTAKQLRKESDAVLIGYGSMLTEGLVAVIAIGTIMIAGGMLKGGPTVVYGAGLGKFSALIGIDPRVGTSLGLLALNSFILTSLDTATRLARYQLQEFFDMKLDRYTATAIGVAVAMGLIFWKTGNKPVWLLIWPVFGASNQLVAALSLMTVGVWVMKGLKKSANFVMIPMVFMLVTTVAALFLLIKANLTNPIICGISVLLLVLAVLLVKETWSVLSKKDQTPTTPA</sequence>
<gene>
    <name evidence="9" type="ORF">Q4T40_08085</name>
</gene>
<dbReference type="InterPro" id="IPR051605">
    <property type="entry name" value="CstA"/>
</dbReference>
<feature type="domain" description="CstA N-terminal" evidence="8">
    <location>
        <begin position="1"/>
        <end position="341"/>
    </location>
</feature>
<feature type="transmembrane region" description="Helical" evidence="7">
    <location>
        <begin position="319"/>
        <end position="343"/>
    </location>
</feature>
<feature type="transmembrane region" description="Helical" evidence="7">
    <location>
        <begin position="82"/>
        <end position="106"/>
    </location>
</feature>
<evidence type="ECO:0000256" key="5">
    <source>
        <dbReference type="ARBA" id="ARBA00022989"/>
    </source>
</evidence>
<feature type="transmembrane region" description="Helical" evidence="7">
    <location>
        <begin position="127"/>
        <end position="145"/>
    </location>
</feature>
<evidence type="ECO:0000256" key="6">
    <source>
        <dbReference type="ARBA" id="ARBA00023136"/>
    </source>
</evidence>
<feature type="transmembrane region" description="Helical" evidence="7">
    <location>
        <begin position="470"/>
        <end position="492"/>
    </location>
</feature>
<comment type="caution">
    <text evidence="9">The sequence shown here is derived from an EMBL/GenBank/DDBJ whole genome shotgun (WGS) entry which is preliminary data.</text>
</comment>
<dbReference type="PANTHER" id="PTHR30252:SF0">
    <property type="entry name" value="PEPTIDE TRANSPORTER CSTA"/>
    <property type="match status" value="1"/>
</dbReference>
<reference evidence="9 10" key="1">
    <citation type="submission" date="2023-07" db="EMBL/GenBank/DDBJ databases">
        <title>The novel representative of Negativicutes class, Anaeroselena agilis gen. nov. sp. nov.</title>
        <authorList>
            <person name="Prokofeva M.I."/>
            <person name="Elcheninov A.G."/>
            <person name="Klyukina A."/>
            <person name="Kublanov I.V."/>
            <person name="Frolov E.N."/>
            <person name="Podosokorskaya O.A."/>
        </authorList>
    </citation>
    <scope>NUCLEOTIDE SEQUENCE [LARGE SCALE GENOMIC DNA]</scope>
    <source>
        <strain evidence="9 10">4137-cl</strain>
    </source>
</reference>
<comment type="similarity">
    <text evidence="2">Belongs to the peptide transporter carbon starvation (CstA) (TC 2.A.114) family.</text>
</comment>
<feature type="transmembrane region" description="Helical" evidence="7">
    <location>
        <begin position="157"/>
        <end position="178"/>
    </location>
</feature>
<evidence type="ECO:0000256" key="2">
    <source>
        <dbReference type="ARBA" id="ARBA00007755"/>
    </source>
</evidence>
<dbReference type="PANTHER" id="PTHR30252">
    <property type="entry name" value="INNER MEMBRANE PEPTIDE TRANSPORTER"/>
    <property type="match status" value="1"/>
</dbReference>
<organism evidence="9 10">
    <name type="scientific">Anaeroselena agilis</name>
    <dbReference type="NCBI Taxonomy" id="3063788"/>
    <lineage>
        <taxon>Bacteria</taxon>
        <taxon>Bacillati</taxon>
        <taxon>Bacillota</taxon>
        <taxon>Negativicutes</taxon>
        <taxon>Acetonemataceae</taxon>
        <taxon>Anaeroselena</taxon>
    </lineage>
</organism>
<feature type="transmembrane region" description="Helical" evidence="7">
    <location>
        <begin position="434"/>
        <end position="463"/>
    </location>
</feature>
<feature type="transmembrane region" description="Helical" evidence="7">
    <location>
        <begin position="283"/>
        <end position="307"/>
    </location>
</feature>
<feature type="transmembrane region" description="Helical" evidence="7">
    <location>
        <begin position="363"/>
        <end position="388"/>
    </location>
</feature>
<evidence type="ECO:0000313" key="9">
    <source>
        <dbReference type="EMBL" id="MDT8901194.1"/>
    </source>
</evidence>
<evidence type="ECO:0000259" key="8">
    <source>
        <dbReference type="Pfam" id="PF02554"/>
    </source>
</evidence>
<evidence type="ECO:0000313" key="10">
    <source>
        <dbReference type="Proteomes" id="UP001254848"/>
    </source>
</evidence>
<dbReference type="InterPro" id="IPR003706">
    <property type="entry name" value="CstA_N"/>
</dbReference>
<dbReference type="EMBL" id="JAUOZS010000001">
    <property type="protein sequence ID" value="MDT8901194.1"/>
    <property type="molecule type" value="Genomic_DNA"/>
</dbReference>
<feature type="transmembrane region" description="Helical" evidence="7">
    <location>
        <begin position="245"/>
        <end position="263"/>
    </location>
</feature>
<dbReference type="Pfam" id="PF02554">
    <property type="entry name" value="CstA"/>
    <property type="match status" value="2"/>
</dbReference>
<feature type="transmembrane region" description="Helical" evidence="7">
    <location>
        <begin position="498"/>
        <end position="516"/>
    </location>
</feature>
<comment type="subcellular location">
    <subcellularLocation>
        <location evidence="1">Cell membrane</location>
        <topology evidence="1">Multi-pass membrane protein</topology>
    </subcellularLocation>
</comment>
<keyword evidence="5 7" id="KW-1133">Transmembrane helix</keyword>
<evidence type="ECO:0000256" key="4">
    <source>
        <dbReference type="ARBA" id="ARBA00022692"/>
    </source>
</evidence>
<proteinExistence type="inferred from homology"/>
<feature type="transmembrane region" description="Helical" evidence="7">
    <location>
        <begin position="218"/>
        <end position="238"/>
    </location>
</feature>
<evidence type="ECO:0000256" key="3">
    <source>
        <dbReference type="ARBA" id="ARBA00022475"/>
    </source>
</evidence>
<keyword evidence="10" id="KW-1185">Reference proteome</keyword>
<dbReference type="Proteomes" id="UP001254848">
    <property type="component" value="Unassembled WGS sequence"/>
</dbReference>
<protein>
    <submittedName>
        <fullName evidence="9">Carbon starvation protein A</fullName>
    </submittedName>
</protein>
<evidence type="ECO:0000256" key="1">
    <source>
        <dbReference type="ARBA" id="ARBA00004651"/>
    </source>
</evidence>
<feature type="transmembrane region" description="Helical" evidence="7">
    <location>
        <begin position="409"/>
        <end position="428"/>
    </location>
</feature>
<feature type="transmembrane region" description="Helical" evidence="7">
    <location>
        <begin position="185"/>
        <end position="206"/>
    </location>
</feature>
<name>A0ABU3NWJ8_9FIRM</name>
<keyword evidence="4 7" id="KW-0812">Transmembrane</keyword>
<dbReference type="RefSeq" id="WP_413782461.1">
    <property type="nucleotide sequence ID" value="NZ_JAUOZS010000001.1"/>
</dbReference>
<accession>A0ABU3NWJ8</accession>
<evidence type="ECO:0000256" key="7">
    <source>
        <dbReference type="SAM" id="Phobius"/>
    </source>
</evidence>
<keyword evidence="3" id="KW-1003">Cell membrane</keyword>
<feature type="domain" description="CstA N-terminal" evidence="8">
    <location>
        <begin position="350"/>
        <end position="487"/>
    </location>
</feature>